<protein>
    <submittedName>
        <fullName evidence="2">Uncharacterized protein</fullName>
    </submittedName>
</protein>
<comment type="caution">
    <text evidence="2">The sequence shown here is derived from an EMBL/GenBank/DDBJ whole genome shotgun (WGS) entry which is preliminary data.</text>
</comment>
<evidence type="ECO:0000313" key="2">
    <source>
        <dbReference type="EMBL" id="GAI27938.1"/>
    </source>
</evidence>
<sequence length="35" mass="4049">MDERSGKEKNASDNVAELKAREKREPIASFLKMRL</sequence>
<organism evidence="2">
    <name type="scientific">marine sediment metagenome</name>
    <dbReference type="NCBI Taxonomy" id="412755"/>
    <lineage>
        <taxon>unclassified sequences</taxon>
        <taxon>metagenomes</taxon>
        <taxon>ecological metagenomes</taxon>
    </lineage>
</organism>
<accession>X1M9I1</accession>
<dbReference type="EMBL" id="BARV01020490">
    <property type="protein sequence ID" value="GAI27938.1"/>
    <property type="molecule type" value="Genomic_DNA"/>
</dbReference>
<evidence type="ECO:0000256" key="1">
    <source>
        <dbReference type="SAM" id="MobiDB-lite"/>
    </source>
</evidence>
<proteinExistence type="predicted"/>
<name>X1M9I1_9ZZZZ</name>
<gene>
    <name evidence="2" type="ORF">S06H3_34191</name>
</gene>
<feature type="non-terminal residue" evidence="2">
    <location>
        <position position="35"/>
    </location>
</feature>
<dbReference type="AlphaFoldDB" id="X1M9I1"/>
<feature type="region of interest" description="Disordered" evidence="1">
    <location>
        <begin position="1"/>
        <end position="22"/>
    </location>
</feature>
<reference evidence="2" key="1">
    <citation type="journal article" date="2014" name="Front. Microbiol.">
        <title>High frequency of phylogenetically diverse reductive dehalogenase-homologous genes in deep subseafloor sedimentary metagenomes.</title>
        <authorList>
            <person name="Kawai M."/>
            <person name="Futagami T."/>
            <person name="Toyoda A."/>
            <person name="Takaki Y."/>
            <person name="Nishi S."/>
            <person name="Hori S."/>
            <person name="Arai W."/>
            <person name="Tsubouchi T."/>
            <person name="Morono Y."/>
            <person name="Uchiyama I."/>
            <person name="Ito T."/>
            <person name="Fujiyama A."/>
            <person name="Inagaki F."/>
            <person name="Takami H."/>
        </authorList>
    </citation>
    <scope>NUCLEOTIDE SEQUENCE</scope>
    <source>
        <strain evidence="2">Expedition CK06-06</strain>
    </source>
</reference>